<dbReference type="HAMAP" id="MF_01460">
    <property type="entry name" value="Chrphore_lyase_CpxT"/>
    <property type="match status" value="1"/>
</dbReference>
<proteinExistence type="inferred from homology"/>
<dbReference type="CDD" id="cd16338">
    <property type="entry name" value="CpcT"/>
    <property type="match status" value="1"/>
</dbReference>
<dbReference type="EMBL" id="JAHHGZ010000041">
    <property type="protein sequence ID" value="MBW4671212.1"/>
    <property type="molecule type" value="Genomic_DNA"/>
</dbReference>
<comment type="caution">
    <text evidence="4">The sequence shown here is derived from an EMBL/GenBank/DDBJ whole genome shotgun (WGS) entry which is preliminary data.</text>
</comment>
<dbReference type="GO" id="GO:0016829">
    <property type="term" value="F:lyase activity"/>
    <property type="evidence" value="ECO:0007669"/>
    <property type="project" value="UniProtKB-KW"/>
</dbReference>
<evidence type="ECO:0000256" key="3">
    <source>
        <dbReference type="HAMAP-Rule" id="MF_01460"/>
    </source>
</evidence>
<dbReference type="Proteomes" id="UP000729701">
    <property type="component" value="Unassembled WGS sequence"/>
</dbReference>
<accession>A0A951QUI0</accession>
<gene>
    <name evidence="3" type="primary">cpcT</name>
    <name evidence="4" type="ORF">KME60_28265</name>
</gene>
<dbReference type="PANTHER" id="PTHR35137">
    <property type="entry name" value="CHROMOPHORE LYASE CRL, CHLOROPLASTIC"/>
    <property type="match status" value="1"/>
</dbReference>
<evidence type="ECO:0000313" key="5">
    <source>
        <dbReference type="Proteomes" id="UP000729701"/>
    </source>
</evidence>
<dbReference type="EC" id="4.-.-.-" evidence="3"/>
<protein>
    <recommendedName>
        <fullName evidence="3">Chromophore lyase CpcT/CpeT</fullName>
        <ecNumber evidence="3">4.-.-.-</ecNumber>
    </recommendedName>
</protein>
<keyword evidence="2 3" id="KW-0456">Lyase</keyword>
<dbReference type="GO" id="GO:0017006">
    <property type="term" value="P:protein-tetrapyrrole linkage"/>
    <property type="evidence" value="ECO:0007669"/>
    <property type="project" value="UniProtKB-UniRule"/>
</dbReference>
<dbReference type="Pfam" id="PF06206">
    <property type="entry name" value="CpeT"/>
    <property type="match status" value="1"/>
</dbReference>
<evidence type="ECO:0000313" key="4">
    <source>
        <dbReference type="EMBL" id="MBW4671212.1"/>
    </source>
</evidence>
<comment type="function">
    <text evidence="3">Covalently attaches a chromophore to Cys residue(s) of phycobiliproteins.</text>
</comment>
<evidence type="ECO:0000256" key="1">
    <source>
        <dbReference type="ARBA" id="ARBA00008206"/>
    </source>
</evidence>
<sequence>MTHSTDIATLARWMASDFSNQAQAFENPPFFAHIRVCMRPLPLEVLSGVSLYVEQAYDYMLNDPYRSAILKLVNAGKHIEIENYKVKDEEKFYGASRNLELLKSLTINDLEKSSGCNMIVEWTGHSFKGTVEPGKACMVFRKGKQTYLDSEFEIDDKKFTSLDRGRDPETDEYVWGSVAGPFNFVRWNTFADEVKLSPEF</sequence>
<reference evidence="4" key="2">
    <citation type="journal article" date="2022" name="Microbiol. Resour. Announc.">
        <title>Metagenome Sequencing to Explore Phylogenomics of Terrestrial Cyanobacteria.</title>
        <authorList>
            <person name="Ward R.D."/>
            <person name="Stajich J.E."/>
            <person name="Johansen J.R."/>
            <person name="Huntemann M."/>
            <person name="Clum A."/>
            <person name="Foster B."/>
            <person name="Foster B."/>
            <person name="Roux S."/>
            <person name="Palaniappan K."/>
            <person name="Varghese N."/>
            <person name="Mukherjee S."/>
            <person name="Reddy T.B.K."/>
            <person name="Daum C."/>
            <person name="Copeland A."/>
            <person name="Chen I.A."/>
            <person name="Ivanova N.N."/>
            <person name="Kyrpides N.C."/>
            <person name="Shapiro N."/>
            <person name="Eloe-Fadrosh E.A."/>
            <person name="Pietrasiak N."/>
        </authorList>
    </citation>
    <scope>NUCLEOTIDE SEQUENCE</scope>
    <source>
        <strain evidence="4">GSE-NOS-MK-12-04C</strain>
    </source>
</reference>
<organism evidence="4 5">
    <name type="scientific">Cyanomargarita calcarea GSE-NOS-MK-12-04C</name>
    <dbReference type="NCBI Taxonomy" id="2839659"/>
    <lineage>
        <taxon>Bacteria</taxon>
        <taxon>Bacillati</taxon>
        <taxon>Cyanobacteriota</taxon>
        <taxon>Cyanophyceae</taxon>
        <taxon>Nostocales</taxon>
        <taxon>Cyanomargaritaceae</taxon>
        <taxon>Cyanomargarita</taxon>
    </lineage>
</organism>
<comment type="similarity">
    <text evidence="1 3">Belongs to the CpcT/CpeT biliprotein lyase family.</text>
</comment>
<dbReference type="InterPro" id="IPR010404">
    <property type="entry name" value="CpcT/CpeT"/>
</dbReference>
<name>A0A951QUI0_9CYAN</name>
<dbReference type="InterPro" id="IPR038672">
    <property type="entry name" value="CpcT/CpeT_sf"/>
</dbReference>
<dbReference type="AlphaFoldDB" id="A0A951QUI0"/>
<dbReference type="Gene3D" id="2.40.128.590">
    <property type="entry name" value="CpcT/CpeT domain"/>
    <property type="match status" value="1"/>
</dbReference>
<reference evidence="4" key="1">
    <citation type="submission" date="2021-05" db="EMBL/GenBank/DDBJ databases">
        <authorList>
            <person name="Pietrasiak N."/>
            <person name="Ward R."/>
            <person name="Stajich J.E."/>
            <person name="Kurbessoian T."/>
        </authorList>
    </citation>
    <scope>NUCLEOTIDE SEQUENCE</scope>
    <source>
        <strain evidence="4">GSE-NOS-MK-12-04C</strain>
    </source>
</reference>
<evidence type="ECO:0000256" key="2">
    <source>
        <dbReference type="ARBA" id="ARBA00023239"/>
    </source>
</evidence>
<dbReference type="PANTHER" id="PTHR35137:SF1">
    <property type="entry name" value="CHROMOPHORE LYASE CRL, CHLOROPLASTIC"/>
    <property type="match status" value="1"/>
</dbReference>